<accession>A0ACB0XX72</accession>
<evidence type="ECO:0000313" key="1">
    <source>
        <dbReference type="EMBL" id="CAK5021246.1"/>
    </source>
</evidence>
<organism evidence="1 2">
    <name type="scientific">Meloidogyne enterolobii</name>
    <name type="common">Root-knot nematode worm</name>
    <name type="synonym">Meloidogyne mayaguensis</name>
    <dbReference type="NCBI Taxonomy" id="390850"/>
    <lineage>
        <taxon>Eukaryota</taxon>
        <taxon>Metazoa</taxon>
        <taxon>Ecdysozoa</taxon>
        <taxon>Nematoda</taxon>
        <taxon>Chromadorea</taxon>
        <taxon>Rhabditida</taxon>
        <taxon>Tylenchina</taxon>
        <taxon>Tylenchomorpha</taxon>
        <taxon>Tylenchoidea</taxon>
        <taxon>Meloidogynidae</taxon>
        <taxon>Meloidogyninae</taxon>
        <taxon>Meloidogyne</taxon>
    </lineage>
</organism>
<evidence type="ECO:0000313" key="2">
    <source>
        <dbReference type="Proteomes" id="UP001497535"/>
    </source>
</evidence>
<proteinExistence type="predicted"/>
<comment type="caution">
    <text evidence="1">The sequence shown here is derived from an EMBL/GenBank/DDBJ whole genome shotgun (WGS) entry which is preliminary data.</text>
</comment>
<keyword evidence="2" id="KW-1185">Reference proteome</keyword>
<reference evidence="1" key="1">
    <citation type="submission" date="2023-11" db="EMBL/GenBank/DDBJ databases">
        <authorList>
            <person name="Poullet M."/>
        </authorList>
    </citation>
    <scope>NUCLEOTIDE SEQUENCE</scope>
    <source>
        <strain evidence="1">E1834</strain>
    </source>
</reference>
<protein>
    <submittedName>
        <fullName evidence="1">Uncharacterized protein</fullName>
    </submittedName>
</protein>
<gene>
    <name evidence="1" type="ORF">MENTE1834_LOCUS4673</name>
</gene>
<dbReference type="EMBL" id="CAVMJV010000003">
    <property type="protein sequence ID" value="CAK5021246.1"/>
    <property type="molecule type" value="Genomic_DNA"/>
</dbReference>
<dbReference type="Proteomes" id="UP001497535">
    <property type="component" value="Unassembled WGS sequence"/>
</dbReference>
<name>A0ACB0XX72_MELEN</name>
<sequence>MFTNILIINFIILTIQEFNFAKATTSGFDSVQNITTETFTQAKSSANFFIGRVFNGALYDIPSDGPSLESAVDQAGIQNIANANSAGI</sequence>